<dbReference type="RefSeq" id="WP_066235417.1">
    <property type="nucleotide sequence ID" value="NZ_JARTFQ010000010.1"/>
</dbReference>
<dbReference type="HAMAP" id="MF_00745">
    <property type="entry name" value="SprT_like"/>
    <property type="match status" value="1"/>
</dbReference>
<sequence>MDNTELQRLVEEISIKFFEKEFKHEATFNKRLRTTGGRYLLASHNIDINPKYLEEHGESEIIGIIKHELCHYHLHLEGKGYRHQDSDFKMLLKTVDAPRFCTPLKDGKKVQKRVIHYECKKCAQLFTRKRRMDTKRYVCGKCGGEIYQLKKVDE</sequence>
<feature type="active site" evidence="4">
    <location>
        <position position="68"/>
    </location>
</feature>
<feature type="domain" description="SprT-like" evidence="5">
    <location>
        <begin position="4"/>
        <end position="149"/>
    </location>
</feature>
<dbReference type="InterPro" id="IPR023524">
    <property type="entry name" value="Uncharacterised_SprT-like"/>
</dbReference>
<dbReference type="InterPro" id="IPR006640">
    <property type="entry name" value="SprT-like_domain"/>
</dbReference>
<evidence type="ECO:0000256" key="2">
    <source>
        <dbReference type="ARBA" id="ARBA00022723"/>
    </source>
</evidence>
<evidence type="ECO:0000256" key="4">
    <source>
        <dbReference type="HAMAP-Rule" id="MF_00745"/>
    </source>
</evidence>
<keyword evidence="2 4" id="KW-0479">Metal-binding</keyword>
<evidence type="ECO:0000313" key="7">
    <source>
        <dbReference type="Proteomes" id="UP001342826"/>
    </source>
</evidence>
<keyword evidence="7" id="KW-1185">Reference proteome</keyword>
<evidence type="ECO:0000259" key="5">
    <source>
        <dbReference type="SMART" id="SM00731"/>
    </source>
</evidence>
<keyword evidence="1 4" id="KW-0963">Cytoplasm</keyword>
<name>A0ABU6NTK8_9BACI</name>
<dbReference type="InterPro" id="IPR035240">
    <property type="entry name" value="SprT_Zn_ribbon"/>
</dbReference>
<dbReference type="NCBIfam" id="NF003339">
    <property type="entry name" value="PRK04351.1"/>
    <property type="match status" value="1"/>
</dbReference>
<dbReference type="SMART" id="SM00731">
    <property type="entry name" value="SprT"/>
    <property type="match status" value="1"/>
</dbReference>
<evidence type="ECO:0000256" key="3">
    <source>
        <dbReference type="ARBA" id="ARBA00022833"/>
    </source>
</evidence>
<dbReference type="GeneID" id="301143181"/>
<reference evidence="6 7" key="1">
    <citation type="submission" date="2023-03" db="EMBL/GenBank/DDBJ databases">
        <title>Bacillus Genome Sequencing.</title>
        <authorList>
            <person name="Dunlap C."/>
        </authorList>
    </citation>
    <scope>NUCLEOTIDE SEQUENCE [LARGE SCALE GENOMIC DNA]</scope>
    <source>
        <strain evidence="6 7">NRS-1717</strain>
    </source>
</reference>
<feature type="binding site" evidence="4">
    <location>
        <position position="71"/>
    </location>
    <ligand>
        <name>Zn(2+)</name>
        <dbReference type="ChEBI" id="CHEBI:29105"/>
    </ligand>
</feature>
<comment type="subcellular location">
    <subcellularLocation>
        <location evidence="4">Cytoplasm</location>
    </subcellularLocation>
</comment>
<dbReference type="EMBL" id="JARTFS010000004">
    <property type="protein sequence ID" value="MED4400476.1"/>
    <property type="molecule type" value="Genomic_DNA"/>
</dbReference>
<evidence type="ECO:0000256" key="1">
    <source>
        <dbReference type="ARBA" id="ARBA00022490"/>
    </source>
</evidence>
<comment type="cofactor">
    <cofactor evidence="4">
        <name>Zn(2+)</name>
        <dbReference type="ChEBI" id="CHEBI:29105"/>
    </cofactor>
    <text evidence="4">Binds 1 zinc ion.</text>
</comment>
<gene>
    <name evidence="6" type="ORF">P9271_03910</name>
</gene>
<accession>A0ABU6NTK8</accession>
<comment type="caution">
    <text evidence="6">The sequence shown here is derived from an EMBL/GenBank/DDBJ whole genome shotgun (WGS) entry which is preliminary data.</text>
</comment>
<dbReference type="Pfam" id="PF10263">
    <property type="entry name" value="SprT-like"/>
    <property type="match status" value="1"/>
</dbReference>
<feature type="binding site" evidence="4">
    <location>
        <position position="67"/>
    </location>
    <ligand>
        <name>Zn(2+)</name>
        <dbReference type="ChEBI" id="CHEBI:29105"/>
    </ligand>
</feature>
<comment type="similarity">
    <text evidence="4">Belongs to the SprT family.</text>
</comment>
<organism evidence="6 7">
    <name type="scientific">Metabacillus fastidiosus</name>
    <dbReference type="NCBI Taxonomy" id="1458"/>
    <lineage>
        <taxon>Bacteria</taxon>
        <taxon>Bacillati</taxon>
        <taxon>Bacillota</taxon>
        <taxon>Bacilli</taxon>
        <taxon>Bacillales</taxon>
        <taxon>Bacillaceae</taxon>
        <taxon>Metabacillus</taxon>
    </lineage>
</organism>
<proteinExistence type="inferred from homology"/>
<dbReference type="Pfam" id="PF17283">
    <property type="entry name" value="Zn_ribbon_SprT"/>
    <property type="match status" value="1"/>
</dbReference>
<protein>
    <recommendedName>
        <fullName evidence="4">Protein SprT-like</fullName>
    </recommendedName>
</protein>
<keyword evidence="3 4" id="KW-0862">Zinc</keyword>
<dbReference type="Proteomes" id="UP001342826">
    <property type="component" value="Unassembled WGS sequence"/>
</dbReference>
<evidence type="ECO:0000313" key="6">
    <source>
        <dbReference type="EMBL" id="MED4400476.1"/>
    </source>
</evidence>